<gene>
    <name evidence="9" type="ORF">BaRGS_00001106</name>
</gene>
<feature type="domain" description="B box-type" evidence="8">
    <location>
        <begin position="118"/>
        <end position="165"/>
    </location>
</feature>
<sequence>MASGGKNTAGTEVNRLTCSVCLEPFRQPRLLPCFHTFCTPCLQELADSVVTGATDKESTCKGKEQDSSGTDQNSETVDTKSSSFLCPTCRKPVTVPPGGVKEFQSNFYLEADMSDQKPSAPACDMCDEDNTAAYVCNECQQNLCQTCRGFHDRVAVTKSHQVTSLAKGRGKQTGITKSAPASREDFCRAHGDQKLLFYCHQCQAAICLYCKLTSHEGHTTEDMAVAAERIRAEVHKLSLDLKMKMEVADRVIVQVTKELQELQQQRQTVMEEAQASAEKIMAWVKQAQDKLSDQVEEIADPINKKLQDQLEQAVGTKTTLTDLQDRTKAVLERGTHADLVVLKAEIEECTMTRADFVYEPGKDGEEITLFSRFEADGNIVVSSDIHQHGGVVSLACLSPQVILMSNNKGSCSARKKRRSNGDFQVPFLQGMDDILGHDLGRMVDGLDSGQFDGSNTLGDFHQVLTWSSNQPGTKGHKTTHGTRHEGHQNIKFQQIGYQAFIPPVQSYKIDDDLNKIQQQLDEILNLDASNLIEGINKLLADQQQNPQNEPSAKADKDCLFGGQYMTEIYQLFESFGQTQGMLEFLQTTQQLFRRLQNTNPSLAEALQKVFLTGDGSLRKVVEDFVNGRPVSAVENVLKAVASLSDVVDINTLDTVLTEVKSVTTDLSIQQALESLQLVVNSLSNDQDVTQAFQEILGLLQGVIRDGKAKQSLTVLAGMLPKFFSDPLLIQVMEQFPSNPSAYQVFEIMRLLTTNTNATSADVVRIVQSLESMMTALVDNGKFLQVISRFTQSQSVNDALNVIGQLFASFVTSNPEMDRAIQALNETIMGFSSHWDILQTFVRLSVNQDAMEAFKTVMLLFQNVTALSPEQNQAVLYTIDSLRDFLIKSQLVQAIHTFSVNPKARKAFEAAVRMYGNSTATGMTKLVAVEELLVFFANNSPILETIRNATVSPDAKQVFEIMMKLLQSRDTASPDMSSLILTMGNVMNDLAQNTELAEAFVRFSNNPDTGKAVIFIMKLLRNDTSVDPGVVRVVSAAEQALNVFTSNPALVQTIASLTNSPTLVGSVDVLVNWLTPVNSTADPVPVLLVMQAAVFSNQRLVIALQNYAVNAELTQAFDVFKILVESLNTTDPLIQQAVLVVQTTLHSLHNNRDAYETLEVVLKNPLLLRAMTDIANGSSVERVFLLMVDNSDFRHVLLQITNESRLVQAVSIFHDIIVAIPDTPYASEAFLVAVRVFKGFSNYTEVQLVAQDIRQLIQDIDGEGVSSPSFEKLQLALMELLQVLNATLAIAESSTTVTPSLSTLAPTSAMLVTSTPTESISVISTVLLVTSESLRVTPTSATNPSDAFTPSFAVSSSSLQTSYRPAVSATRSGAINTASITPTWSTVPAESTKPLVTPVVTVPTTVSTRLSHTTILSVSPTEVPPTKTTAAGGSNITPTRTATPVSSPTSGSTGMSYVSTLSGSPTEAPATYFPTKSTAVSGTINPTRTATIEASPSIGKQPRTTEITTPGTTGSGQPARSSFVIEPTTTQAVQATVGVSVAYPPPVTTRRPGGGGTSSSAARPRRVSLIALVVIWVCQALV</sequence>
<keyword evidence="1" id="KW-0479">Metal-binding</keyword>
<dbReference type="SUPFAM" id="SSF57850">
    <property type="entry name" value="RING/U-box"/>
    <property type="match status" value="1"/>
</dbReference>
<dbReference type="CDD" id="cd19756">
    <property type="entry name" value="Bbox2"/>
    <property type="match status" value="1"/>
</dbReference>
<dbReference type="CDD" id="cd19757">
    <property type="entry name" value="Bbox1"/>
    <property type="match status" value="1"/>
</dbReference>
<comment type="caution">
    <text evidence="9">The sequence shown here is derived from an EMBL/GenBank/DDBJ whole genome shotgun (WGS) entry which is preliminary data.</text>
</comment>
<evidence type="ECO:0000256" key="6">
    <source>
        <dbReference type="SAM" id="MobiDB-lite"/>
    </source>
</evidence>
<feature type="compositionally biased region" description="Low complexity" evidence="6">
    <location>
        <begin position="1440"/>
        <end position="1453"/>
    </location>
</feature>
<feature type="region of interest" description="Disordered" evidence="6">
    <location>
        <begin position="1418"/>
        <end position="1461"/>
    </location>
</feature>
<feature type="region of interest" description="Disordered" evidence="6">
    <location>
        <begin position="1493"/>
        <end position="1520"/>
    </location>
</feature>
<dbReference type="PANTHER" id="PTHR25462:SF296">
    <property type="entry name" value="MEIOTIC P26, ISOFORM F"/>
    <property type="match status" value="1"/>
</dbReference>
<reference evidence="9 10" key="1">
    <citation type="journal article" date="2023" name="Sci. Data">
        <title>Genome assembly of the Korean intertidal mud-creeper Batillaria attramentaria.</title>
        <authorList>
            <person name="Patra A.K."/>
            <person name="Ho P.T."/>
            <person name="Jun S."/>
            <person name="Lee S.J."/>
            <person name="Kim Y."/>
            <person name="Won Y.J."/>
        </authorList>
    </citation>
    <scope>NUCLEOTIDE SEQUENCE [LARGE SCALE GENOMIC DNA]</scope>
    <source>
        <strain evidence="9">Wonlab-2016</strain>
    </source>
</reference>
<dbReference type="EMBL" id="JACVVK020000004">
    <property type="protein sequence ID" value="KAK7507171.1"/>
    <property type="molecule type" value="Genomic_DNA"/>
</dbReference>
<keyword evidence="2 4" id="KW-0863">Zinc-finger</keyword>
<feature type="compositionally biased region" description="Low complexity" evidence="6">
    <location>
        <begin position="1503"/>
        <end position="1515"/>
    </location>
</feature>
<accession>A0ABD0M6W7</accession>
<dbReference type="PROSITE" id="PS50089">
    <property type="entry name" value="ZF_RING_2"/>
    <property type="match status" value="1"/>
</dbReference>
<keyword evidence="3" id="KW-0862">Zinc</keyword>
<feature type="domain" description="RING-type" evidence="7">
    <location>
        <begin position="18"/>
        <end position="90"/>
    </location>
</feature>
<feature type="coiled-coil region" evidence="5">
    <location>
        <begin position="245"/>
        <end position="279"/>
    </location>
</feature>
<dbReference type="SMART" id="SM00336">
    <property type="entry name" value="BBOX"/>
    <property type="match status" value="2"/>
</dbReference>
<evidence type="ECO:0000313" key="10">
    <source>
        <dbReference type="Proteomes" id="UP001519460"/>
    </source>
</evidence>
<feature type="region of interest" description="Disordered" evidence="6">
    <location>
        <begin position="58"/>
        <end position="83"/>
    </location>
</feature>
<feature type="compositionally biased region" description="Polar residues" evidence="6">
    <location>
        <begin position="1418"/>
        <end position="1439"/>
    </location>
</feature>
<dbReference type="Gene3D" id="3.30.160.60">
    <property type="entry name" value="Classic Zinc Finger"/>
    <property type="match status" value="1"/>
</dbReference>
<evidence type="ECO:0000313" key="9">
    <source>
        <dbReference type="EMBL" id="KAK7507171.1"/>
    </source>
</evidence>
<evidence type="ECO:0000259" key="8">
    <source>
        <dbReference type="PROSITE" id="PS50119"/>
    </source>
</evidence>
<dbReference type="InterPro" id="IPR017907">
    <property type="entry name" value="Znf_RING_CS"/>
</dbReference>
<name>A0ABD0M6W7_9CAEN</name>
<evidence type="ECO:0000256" key="3">
    <source>
        <dbReference type="ARBA" id="ARBA00022833"/>
    </source>
</evidence>
<evidence type="ECO:0000256" key="1">
    <source>
        <dbReference type="ARBA" id="ARBA00022723"/>
    </source>
</evidence>
<keyword evidence="5" id="KW-0175">Coiled coil</keyword>
<organism evidence="9 10">
    <name type="scientific">Batillaria attramentaria</name>
    <dbReference type="NCBI Taxonomy" id="370345"/>
    <lineage>
        <taxon>Eukaryota</taxon>
        <taxon>Metazoa</taxon>
        <taxon>Spiralia</taxon>
        <taxon>Lophotrochozoa</taxon>
        <taxon>Mollusca</taxon>
        <taxon>Gastropoda</taxon>
        <taxon>Caenogastropoda</taxon>
        <taxon>Sorbeoconcha</taxon>
        <taxon>Cerithioidea</taxon>
        <taxon>Batillariidae</taxon>
        <taxon>Batillaria</taxon>
    </lineage>
</organism>
<dbReference type="SUPFAM" id="SSF57845">
    <property type="entry name" value="B-box zinc-binding domain"/>
    <property type="match status" value="1"/>
</dbReference>
<dbReference type="InterPro" id="IPR013083">
    <property type="entry name" value="Znf_RING/FYVE/PHD"/>
</dbReference>
<feature type="domain" description="B box-type" evidence="8">
    <location>
        <begin position="182"/>
        <end position="223"/>
    </location>
</feature>
<evidence type="ECO:0000259" key="7">
    <source>
        <dbReference type="PROSITE" id="PS50089"/>
    </source>
</evidence>
<dbReference type="Gene3D" id="3.30.40.10">
    <property type="entry name" value="Zinc/RING finger domain, C3HC4 (zinc finger)"/>
    <property type="match status" value="1"/>
</dbReference>
<dbReference type="Pfam" id="PF00643">
    <property type="entry name" value="zf-B_box"/>
    <property type="match status" value="1"/>
</dbReference>
<dbReference type="PROSITE" id="PS50119">
    <property type="entry name" value="ZF_BBOX"/>
    <property type="match status" value="2"/>
</dbReference>
<protein>
    <submittedName>
        <fullName evidence="9">Uncharacterized protein</fullName>
    </submittedName>
</protein>
<keyword evidence="10" id="KW-1185">Reference proteome</keyword>
<dbReference type="Pfam" id="PF13445">
    <property type="entry name" value="zf-RING_UBOX"/>
    <property type="match status" value="1"/>
</dbReference>
<proteinExistence type="predicted"/>
<dbReference type="PROSITE" id="PS00518">
    <property type="entry name" value="ZF_RING_1"/>
    <property type="match status" value="1"/>
</dbReference>
<evidence type="ECO:0000256" key="4">
    <source>
        <dbReference type="PROSITE-ProRule" id="PRU00024"/>
    </source>
</evidence>
<dbReference type="PANTHER" id="PTHR25462">
    <property type="entry name" value="BONUS, ISOFORM C-RELATED"/>
    <property type="match status" value="1"/>
</dbReference>
<dbReference type="GO" id="GO:0008270">
    <property type="term" value="F:zinc ion binding"/>
    <property type="evidence" value="ECO:0007669"/>
    <property type="project" value="UniProtKB-KW"/>
</dbReference>
<dbReference type="InterPro" id="IPR047153">
    <property type="entry name" value="TRIM45/56/19-like"/>
</dbReference>
<feature type="compositionally biased region" description="Polar residues" evidence="6">
    <location>
        <begin position="67"/>
        <end position="83"/>
    </location>
</feature>
<dbReference type="InterPro" id="IPR000315">
    <property type="entry name" value="Znf_B-box"/>
</dbReference>
<dbReference type="InterPro" id="IPR027370">
    <property type="entry name" value="Znf-RING_euk"/>
</dbReference>
<dbReference type="SMART" id="SM00184">
    <property type="entry name" value="RING"/>
    <property type="match status" value="1"/>
</dbReference>
<evidence type="ECO:0000256" key="5">
    <source>
        <dbReference type="SAM" id="Coils"/>
    </source>
</evidence>
<dbReference type="InterPro" id="IPR001841">
    <property type="entry name" value="Znf_RING"/>
</dbReference>
<feature type="region of interest" description="Disordered" evidence="6">
    <location>
        <begin position="1542"/>
        <end position="1561"/>
    </location>
</feature>
<evidence type="ECO:0000256" key="2">
    <source>
        <dbReference type="ARBA" id="ARBA00022771"/>
    </source>
</evidence>
<dbReference type="Proteomes" id="UP001519460">
    <property type="component" value="Unassembled WGS sequence"/>
</dbReference>